<keyword evidence="3" id="KW-1185">Reference proteome</keyword>
<gene>
    <name evidence="2" type="ORF">SNAT2548_LOCUS10468</name>
</gene>
<keyword evidence="1" id="KW-0732">Signal</keyword>
<feature type="chain" id="PRO_5032492935" evidence="1">
    <location>
        <begin position="19"/>
        <end position="140"/>
    </location>
</feature>
<dbReference type="AlphaFoldDB" id="A0A812L1D9"/>
<evidence type="ECO:0000313" key="3">
    <source>
        <dbReference type="Proteomes" id="UP000604046"/>
    </source>
</evidence>
<evidence type="ECO:0000313" key="2">
    <source>
        <dbReference type="EMBL" id="CAE7238367.1"/>
    </source>
</evidence>
<name>A0A812L1D9_9DINO</name>
<reference evidence="2" key="1">
    <citation type="submission" date="2021-02" db="EMBL/GenBank/DDBJ databases">
        <authorList>
            <person name="Dougan E. K."/>
            <person name="Rhodes N."/>
            <person name="Thang M."/>
            <person name="Chan C."/>
        </authorList>
    </citation>
    <scope>NUCLEOTIDE SEQUENCE</scope>
</reference>
<comment type="caution">
    <text evidence="2">The sequence shown here is derived from an EMBL/GenBank/DDBJ whole genome shotgun (WGS) entry which is preliminary data.</text>
</comment>
<evidence type="ECO:0000256" key="1">
    <source>
        <dbReference type="SAM" id="SignalP"/>
    </source>
</evidence>
<dbReference type="Proteomes" id="UP000604046">
    <property type="component" value="Unassembled WGS sequence"/>
</dbReference>
<organism evidence="2 3">
    <name type="scientific">Symbiodinium natans</name>
    <dbReference type="NCBI Taxonomy" id="878477"/>
    <lineage>
        <taxon>Eukaryota</taxon>
        <taxon>Sar</taxon>
        <taxon>Alveolata</taxon>
        <taxon>Dinophyceae</taxon>
        <taxon>Suessiales</taxon>
        <taxon>Symbiodiniaceae</taxon>
        <taxon>Symbiodinium</taxon>
    </lineage>
</organism>
<proteinExistence type="predicted"/>
<sequence length="140" mass="15809">MSRPRLVLSIGLIDFVSLRSVTHKTLCGEDEDPDNQVVDAAVAAMGHVTRFLYQQLYLELGAAENISQFAEDRGLNPDVFERAVVEFSEAQRWRLFPGRWMTALITSLLPRPVPEPESPPLFVSIGANRRARGTWEPWES</sequence>
<dbReference type="EMBL" id="CAJNDS010000868">
    <property type="protein sequence ID" value="CAE7238367.1"/>
    <property type="molecule type" value="Genomic_DNA"/>
</dbReference>
<protein>
    <submittedName>
        <fullName evidence="2">Uncharacterized protein</fullName>
    </submittedName>
</protein>
<accession>A0A812L1D9</accession>
<feature type="signal peptide" evidence="1">
    <location>
        <begin position="1"/>
        <end position="18"/>
    </location>
</feature>